<dbReference type="PANTHER" id="PTHR42752">
    <property type="entry name" value="IMIDAZOLONEPROPIONASE"/>
    <property type="match status" value="1"/>
</dbReference>
<dbReference type="GO" id="GO:0019556">
    <property type="term" value="P:L-histidine catabolic process to glutamate and formamide"/>
    <property type="evidence" value="ECO:0007669"/>
    <property type="project" value="InterPro"/>
</dbReference>
<dbReference type="EMBL" id="LAZR01048871">
    <property type="protein sequence ID" value="KKK90949.1"/>
    <property type="molecule type" value="Genomic_DNA"/>
</dbReference>
<evidence type="ECO:0000256" key="1">
    <source>
        <dbReference type="ARBA" id="ARBA00005023"/>
    </source>
</evidence>
<protein>
    <recommendedName>
        <fullName evidence="2">imidazolonepropionase</fullName>
        <ecNumber evidence="2">3.5.2.7</ecNumber>
    </recommendedName>
</protein>
<reference evidence="9" key="1">
    <citation type="journal article" date="2015" name="Nature">
        <title>Complex archaea that bridge the gap between prokaryotes and eukaryotes.</title>
        <authorList>
            <person name="Spang A."/>
            <person name="Saw J.H."/>
            <person name="Jorgensen S.L."/>
            <person name="Zaremba-Niedzwiedzka K."/>
            <person name="Martijn J."/>
            <person name="Lind A.E."/>
            <person name="van Eijk R."/>
            <person name="Schleper C."/>
            <person name="Guy L."/>
            <person name="Ettema T.J."/>
        </authorList>
    </citation>
    <scope>NUCLEOTIDE SEQUENCE</scope>
</reference>
<dbReference type="GO" id="GO:0046872">
    <property type="term" value="F:metal ion binding"/>
    <property type="evidence" value="ECO:0007669"/>
    <property type="project" value="UniProtKB-KW"/>
</dbReference>
<keyword evidence="5" id="KW-0369">Histidine metabolism</keyword>
<keyword evidence="6" id="KW-0862">Zinc</keyword>
<comment type="caution">
    <text evidence="9">The sequence shown here is derived from an EMBL/GenBank/DDBJ whole genome shotgun (WGS) entry which is preliminary data.</text>
</comment>
<dbReference type="Gene3D" id="3.20.20.140">
    <property type="entry name" value="Metal-dependent hydrolases"/>
    <property type="match status" value="1"/>
</dbReference>
<keyword evidence="7" id="KW-0408">Iron</keyword>
<dbReference type="Pfam" id="PF01979">
    <property type="entry name" value="Amidohydro_1"/>
    <property type="match status" value="1"/>
</dbReference>
<evidence type="ECO:0000256" key="7">
    <source>
        <dbReference type="ARBA" id="ARBA00023004"/>
    </source>
</evidence>
<evidence type="ECO:0000256" key="3">
    <source>
        <dbReference type="ARBA" id="ARBA00022723"/>
    </source>
</evidence>
<comment type="pathway">
    <text evidence="1">Amino-acid degradation.</text>
</comment>
<proteinExistence type="inferred from homology"/>
<dbReference type="InterPro" id="IPR005920">
    <property type="entry name" value="HutI"/>
</dbReference>
<dbReference type="AlphaFoldDB" id="A0A0F9BK29"/>
<organism evidence="9">
    <name type="scientific">marine sediment metagenome</name>
    <dbReference type="NCBI Taxonomy" id="412755"/>
    <lineage>
        <taxon>unclassified sequences</taxon>
        <taxon>metagenomes</taxon>
        <taxon>ecological metagenomes</taxon>
    </lineage>
</organism>
<keyword evidence="3" id="KW-0479">Metal-binding</keyword>
<dbReference type="PANTHER" id="PTHR42752:SF1">
    <property type="entry name" value="IMIDAZOLONEPROPIONASE-RELATED"/>
    <property type="match status" value="1"/>
</dbReference>
<dbReference type="Gene3D" id="2.30.40.10">
    <property type="entry name" value="Urease, subunit C, domain 1"/>
    <property type="match status" value="1"/>
</dbReference>
<dbReference type="NCBIfam" id="TIGR01224">
    <property type="entry name" value="hutI"/>
    <property type="match status" value="1"/>
</dbReference>
<evidence type="ECO:0000256" key="6">
    <source>
        <dbReference type="ARBA" id="ARBA00022833"/>
    </source>
</evidence>
<keyword evidence="4" id="KW-0378">Hydrolase</keyword>
<dbReference type="GO" id="GO:0005737">
    <property type="term" value="C:cytoplasm"/>
    <property type="evidence" value="ECO:0007669"/>
    <property type="project" value="InterPro"/>
</dbReference>
<evidence type="ECO:0000259" key="8">
    <source>
        <dbReference type="Pfam" id="PF01979"/>
    </source>
</evidence>
<name>A0A0F9BK29_9ZZZZ</name>
<evidence type="ECO:0000256" key="4">
    <source>
        <dbReference type="ARBA" id="ARBA00022801"/>
    </source>
</evidence>
<sequence>MNKKPDLLIINCKELLTMRGASKKPKAGQQLDDVGVIHDGAIAICEERITDIGETKTLKVRYKDCSSIIDASGKVVSPGFVDCHTHAVFGGSRERELVEKIKGETYLDILKQGGGILSTVCDTRKLSIDKLIKKTKKHLDNMLAHGTTTVEIKSGYGLDLENELKILKVIKVLNETHPIDIVPTFLGAHVVPEEYKTNPDQYVSLVIYMLSEVKEYAKYCDVFCDSVAFTVEQSKRILTEAKERGLSLKMHINEFKNIGGARLGADLGVVSADHLDLITDGEIDELVKTNVIGVLLPGVNFYLMNNNYAPLKSMLEKGLPIALATDFNPGTCPTENMQIIITIACLEMKMSTEQALNASTINAAHAIGVANEVGSLEAGKIADIILFDIPDYNYIPYHFG</sequence>
<evidence type="ECO:0000256" key="2">
    <source>
        <dbReference type="ARBA" id="ARBA00012864"/>
    </source>
</evidence>
<dbReference type="CDD" id="cd01296">
    <property type="entry name" value="Imidazolone-5PH"/>
    <property type="match status" value="1"/>
</dbReference>
<dbReference type="GO" id="GO:0050480">
    <property type="term" value="F:imidazolonepropionase activity"/>
    <property type="evidence" value="ECO:0007669"/>
    <property type="project" value="UniProtKB-EC"/>
</dbReference>
<dbReference type="EC" id="3.5.2.7" evidence="2"/>
<dbReference type="InterPro" id="IPR032466">
    <property type="entry name" value="Metal_Hydrolase"/>
</dbReference>
<gene>
    <name evidence="9" type="ORF">LCGC14_2717870</name>
</gene>
<feature type="non-terminal residue" evidence="9">
    <location>
        <position position="400"/>
    </location>
</feature>
<feature type="domain" description="Amidohydrolase-related" evidence="8">
    <location>
        <begin position="75"/>
        <end position="389"/>
    </location>
</feature>
<accession>A0A0F9BK29</accession>
<evidence type="ECO:0000256" key="5">
    <source>
        <dbReference type="ARBA" id="ARBA00022808"/>
    </source>
</evidence>
<evidence type="ECO:0000313" key="9">
    <source>
        <dbReference type="EMBL" id="KKK90949.1"/>
    </source>
</evidence>
<dbReference type="SUPFAM" id="SSF51556">
    <property type="entry name" value="Metallo-dependent hydrolases"/>
    <property type="match status" value="1"/>
</dbReference>
<dbReference type="SUPFAM" id="SSF51338">
    <property type="entry name" value="Composite domain of metallo-dependent hydrolases"/>
    <property type="match status" value="1"/>
</dbReference>
<dbReference type="FunFam" id="3.20.20.140:FF:000007">
    <property type="entry name" value="Imidazolonepropionase"/>
    <property type="match status" value="1"/>
</dbReference>
<dbReference type="InterPro" id="IPR011059">
    <property type="entry name" value="Metal-dep_hydrolase_composite"/>
</dbReference>
<dbReference type="InterPro" id="IPR006680">
    <property type="entry name" value="Amidohydro-rel"/>
</dbReference>
<dbReference type="HAMAP" id="MF_00372">
    <property type="entry name" value="HutI"/>
    <property type="match status" value="1"/>
</dbReference>